<protein>
    <submittedName>
        <fullName evidence="1">Uncharacterized protein</fullName>
    </submittedName>
</protein>
<gene>
    <name evidence="1" type="ORF">GIS02_00390</name>
</gene>
<evidence type="ECO:0000313" key="2">
    <source>
        <dbReference type="Proteomes" id="UP000606580"/>
    </source>
</evidence>
<name>A0A848D8R1_9EURY</name>
<dbReference type="Proteomes" id="UP000606580">
    <property type="component" value="Unassembled WGS sequence"/>
</dbReference>
<organism evidence="1 2">
    <name type="scientific">Candidatus Ethanoperedens thermophilum</name>
    <dbReference type="NCBI Taxonomy" id="2766897"/>
    <lineage>
        <taxon>Archaea</taxon>
        <taxon>Methanobacteriati</taxon>
        <taxon>Methanobacteriota</taxon>
        <taxon>Stenosarchaea group</taxon>
        <taxon>Methanomicrobia</taxon>
        <taxon>Methanosarcinales</taxon>
        <taxon>Methanosarcinales incertae sedis</taxon>
        <taxon>GOM Arc I cluster</taxon>
        <taxon>Candidatus Ethanoperedens</taxon>
    </lineage>
</organism>
<accession>A0A848D8R1</accession>
<dbReference type="AlphaFoldDB" id="A0A848D8R1"/>
<sequence length="56" mass="6209">MNRNRYIVGLLIFLMAVLSIGMVIAGIAEDLCTELLIHRLVENVQIMAVQLQGVLV</sequence>
<evidence type="ECO:0000313" key="1">
    <source>
        <dbReference type="EMBL" id="NMG82651.1"/>
    </source>
</evidence>
<proteinExistence type="predicted"/>
<dbReference type="EMBL" id="WNEG01000013">
    <property type="protein sequence ID" value="NMG82651.1"/>
    <property type="molecule type" value="Genomic_DNA"/>
</dbReference>
<reference evidence="1" key="1">
    <citation type="journal article" date="2020" name="MBio">
        <title>'Candidatus Ethanoperedens,' a Thermophilic Genus of Archaea Mediating the Anaerobic Oxidation of Ethane.</title>
        <authorList>
            <person name="Hahn C.J."/>
            <person name="Laso-Perez R."/>
            <person name="Vulcano F."/>
            <person name="Vaziourakis K.M."/>
            <person name="Stokke R."/>
            <person name="Steen I.H."/>
            <person name="Teske A."/>
            <person name="Boetius A."/>
            <person name="Liebeke M."/>
            <person name="Amann R."/>
            <person name="Knittel K."/>
            <person name="Wegener G."/>
        </authorList>
    </citation>
    <scope>NUCLEOTIDE SEQUENCE</scope>
    <source>
        <strain evidence="1">GoM-Arc1-LC-WB58</strain>
    </source>
</reference>
<comment type="caution">
    <text evidence="1">The sequence shown here is derived from an EMBL/GenBank/DDBJ whole genome shotgun (WGS) entry which is preliminary data.</text>
</comment>